<dbReference type="EMBL" id="MU394321">
    <property type="protein sequence ID" value="KAI6085885.1"/>
    <property type="molecule type" value="Genomic_DNA"/>
</dbReference>
<name>A0ACC0D0M1_9PEZI</name>
<accession>A0ACC0D0M1</accession>
<proteinExistence type="predicted"/>
<reference evidence="1 2" key="1">
    <citation type="journal article" date="2022" name="New Phytol.">
        <title>Ecological generalism drives hyperdiversity of secondary metabolite gene clusters in xylarialean endophytes.</title>
        <authorList>
            <person name="Franco M.E.E."/>
            <person name="Wisecaver J.H."/>
            <person name="Arnold A.E."/>
            <person name="Ju Y.M."/>
            <person name="Slot J.C."/>
            <person name="Ahrendt S."/>
            <person name="Moore L.P."/>
            <person name="Eastman K.E."/>
            <person name="Scott K."/>
            <person name="Konkel Z."/>
            <person name="Mondo S.J."/>
            <person name="Kuo A."/>
            <person name="Hayes R.D."/>
            <person name="Haridas S."/>
            <person name="Andreopoulos B."/>
            <person name="Riley R."/>
            <person name="LaButti K."/>
            <person name="Pangilinan J."/>
            <person name="Lipzen A."/>
            <person name="Amirebrahimi M."/>
            <person name="Yan J."/>
            <person name="Adam C."/>
            <person name="Keymanesh K."/>
            <person name="Ng V."/>
            <person name="Louie K."/>
            <person name="Northen T."/>
            <person name="Drula E."/>
            <person name="Henrissat B."/>
            <person name="Hsieh H.M."/>
            <person name="Youens-Clark K."/>
            <person name="Lutzoni F."/>
            <person name="Miadlikowska J."/>
            <person name="Eastwood D.C."/>
            <person name="Hamelin R.C."/>
            <person name="Grigoriev I.V."/>
            <person name="U'Ren J.M."/>
        </authorList>
    </citation>
    <scope>NUCLEOTIDE SEQUENCE [LARGE SCALE GENOMIC DNA]</scope>
    <source>
        <strain evidence="1 2">ER1909</strain>
    </source>
</reference>
<evidence type="ECO:0000313" key="2">
    <source>
        <dbReference type="Proteomes" id="UP001497680"/>
    </source>
</evidence>
<organism evidence="1 2">
    <name type="scientific">Hypoxylon rubiginosum</name>
    <dbReference type="NCBI Taxonomy" id="110542"/>
    <lineage>
        <taxon>Eukaryota</taxon>
        <taxon>Fungi</taxon>
        <taxon>Dikarya</taxon>
        <taxon>Ascomycota</taxon>
        <taxon>Pezizomycotina</taxon>
        <taxon>Sordariomycetes</taxon>
        <taxon>Xylariomycetidae</taxon>
        <taxon>Xylariales</taxon>
        <taxon>Hypoxylaceae</taxon>
        <taxon>Hypoxylon</taxon>
    </lineage>
</organism>
<evidence type="ECO:0000313" key="1">
    <source>
        <dbReference type="EMBL" id="KAI6085885.1"/>
    </source>
</evidence>
<comment type="caution">
    <text evidence="1">The sequence shown here is derived from an EMBL/GenBank/DDBJ whole genome shotgun (WGS) entry which is preliminary data.</text>
</comment>
<gene>
    <name evidence="1" type="ORF">F4821DRAFT_239812</name>
</gene>
<dbReference type="Proteomes" id="UP001497680">
    <property type="component" value="Unassembled WGS sequence"/>
</dbReference>
<protein>
    <submittedName>
        <fullName evidence="1">GroES-like protein</fullName>
    </submittedName>
</protein>
<sequence length="375" mass="39941">MPPNNTAAWLPSKEVKPLQIGPAPYTPPGPGQIVVKNGAVAINPLDWIKQSLGDMLLGYIKYPFILGADVAGEVIEIGPEVRHIQVGDRIMGYAIATAPDSNNPAEGGFQQYTVIREALAAVIPDSVSYEQACVTPLTLATAAYGLFHQEFLGLDLPKIPARSTKNKALVVTGGASSVGANAVQLAVAAGYEVYSTSSPKNFEFVKKLGASRVFDYHSKTLVMDILAAVGEKELWGAFAVGDGSVEACTEVLRKCPGTRKKFVAFAGAPLPPDRVASTLGLVSYVGAMAWWFGKRALVARMSGVKYRWIDSKDILKEGNVVSRAVFQDFLPRALDAGQFVPAPPPLVVGTGLEKIQEAMDLQMKGVSAQKIVVSL</sequence>
<keyword evidence="2" id="KW-1185">Reference proteome</keyword>